<feature type="compositionally biased region" description="Polar residues" evidence="3">
    <location>
        <begin position="482"/>
        <end position="493"/>
    </location>
</feature>
<comment type="caution">
    <text evidence="6">The sequence shown here is derived from an EMBL/GenBank/DDBJ whole genome shotgun (WGS) entry which is preliminary data.</text>
</comment>
<name>A0ABQ9FFD1_TEGGR</name>
<dbReference type="SMART" id="SM00326">
    <property type="entry name" value="SH3"/>
    <property type="match status" value="3"/>
</dbReference>
<keyword evidence="7" id="KW-1185">Reference proteome</keyword>
<protein>
    <recommendedName>
        <fullName evidence="5">SH3 domain-containing protein</fullName>
    </recommendedName>
</protein>
<dbReference type="SUPFAM" id="SSF50044">
    <property type="entry name" value="SH3-domain"/>
    <property type="match status" value="3"/>
</dbReference>
<organism evidence="6 7">
    <name type="scientific">Tegillarca granosa</name>
    <name type="common">Malaysian cockle</name>
    <name type="synonym">Anadara granosa</name>
    <dbReference type="NCBI Taxonomy" id="220873"/>
    <lineage>
        <taxon>Eukaryota</taxon>
        <taxon>Metazoa</taxon>
        <taxon>Spiralia</taxon>
        <taxon>Lophotrochozoa</taxon>
        <taxon>Mollusca</taxon>
        <taxon>Bivalvia</taxon>
        <taxon>Autobranchia</taxon>
        <taxon>Pteriomorphia</taxon>
        <taxon>Arcoida</taxon>
        <taxon>Arcoidea</taxon>
        <taxon>Arcidae</taxon>
        <taxon>Tegillarca</taxon>
    </lineage>
</organism>
<evidence type="ECO:0000256" key="4">
    <source>
        <dbReference type="SAM" id="Phobius"/>
    </source>
</evidence>
<dbReference type="Proteomes" id="UP001217089">
    <property type="component" value="Unassembled WGS sequence"/>
</dbReference>
<dbReference type="PRINTS" id="PR00452">
    <property type="entry name" value="SH3DOMAIN"/>
</dbReference>
<dbReference type="PRINTS" id="PR00499">
    <property type="entry name" value="P67PHOX"/>
</dbReference>
<feature type="compositionally biased region" description="Basic and acidic residues" evidence="3">
    <location>
        <begin position="434"/>
        <end position="465"/>
    </location>
</feature>
<dbReference type="Gene3D" id="2.30.30.40">
    <property type="entry name" value="SH3 Domains"/>
    <property type="match status" value="3"/>
</dbReference>
<gene>
    <name evidence="6" type="ORF">KUTeg_007481</name>
</gene>
<keyword evidence="4" id="KW-0472">Membrane</keyword>
<feature type="domain" description="SH3" evidence="5">
    <location>
        <begin position="1"/>
        <end position="58"/>
    </location>
</feature>
<evidence type="ECO:0000256" key="2">
    <source>
        <dbReference type="PROSITE-ProRule" id="PRU00192"/>
    </source>
</evidence>
<evidence type="ECO:0000259" key="5">
    <source>
        <dbReference type="PROSITE" id="PS50002"/>
    </source>
</evidence>
<keyword evidence="4" id="KW-0812">Transmembrane</keyword>
<dbReference type="InterPro" id="IPR001452">
    <property type="entry name" value="SH3_domain"/>
</dbReference>
<reference evidence="6 7" key="1">
    <citation type="submission" date="2022-12" db="EMBL/GenBank/DDBJ databases">
        <title>Chromosome-level genome of Tegillarca granosa.</title>
        <authorList>
            <person name="Kim J."/>
        </authorList>
    </citation>
    <scope>NUCLEOTIDE SEQUENCE [LARGE SCALE GENOMIC DNA]</scope>
    <source>
        <strain evidence="6">Teg-2019</strain>
        <tissue evidence="6">Adductor muscle</tissue>
    </source>
</reference>
<dbReference type="CDD" id="cd11873">
    <property type="entry name" value="SH3_CD2AP-like_1"/>
    <property type="match status" value="1"/>
</dbReference>
<evidence type="ECO:0000256" key="1">
    <source>
        <dbReference type="ARBA" id="ARBA00022443"/>
    </source>
</evidence>
<dbReference type="PROSITE" id="PS50002">
    <property type="entry name" value="SH3"/>
    <property type="match status" value="3"/>
</dbReference>
<feature type="domain" description="SH3" evidence="5">
    <location>
        <begin position="242"/>
        <end position="303"/>
    </location>
</feature>
<evidence type="ECO:0000313" key="6">
    <source>
        <dbReference type="EMBL" id="KAJ8315331.1"/>
    </source>
</evidence>
<keyword evidence="4" id="KW-1133">Transmembrane helix</keyword>
<dbReference type="CDD" id="cd11875">
    <property type="entry name" value="SH3_CD2AP-like_3"/>
    <property type="match status" value="1"/>
</dbReference>
<dbReference type="InterPro" id="IPR036028">
    <property type="entry name" value="SH3-like_dom_sf"/>
</dbReference>
<feature type="region of interest" description="Disordered" evidence="3">
    <location>
        <begin position="89"/>
        <end position="108"/>
    </location>
</feature>
<dbReference type="CDD" id="cd11874">
    <property type="entry name" value="SH3_CD2AP-like_2"/>
    <property type="match status" value="1"/>
</dbReference>
<feature type="region of interest" description="Disordered" evidence="3">
    <location>
        <begin position="301"/>
        <end position="552"/>
    </location>
</feature>
<feature type="compositionally biased region" description="Low complexity" evidence="3">
    <location>
        <begin position="408"/>
        <end position="417"/>
    </location>
</feature>
<feature type="region of interest" description="Disordered" evidence="3">
    <location>
        <begin position="202"/>
        <end position="229"/>
    </location>
</feature>
<dbReference type="PANTHER" id="PTHR14167">
    <property type="entry name" value="SH3 DOMAIN-CONTAINING"/>
    <property type="match status" value="1"/>
</dbReference>
<dbReference type="Pfam" id="PF14604">
    <property type="entry name" value="SH3_9"/>
    <property type="match status" value="1"/>
</dbReference>
<feature type="compositionally biased region" description="Basic and acidic residues" evidence="3">
    <location>
        <begin position="522"/>
        <end position="537"/>
    </location>
</feature>
<feature type="compositionally biased region" description="Basic and acidic residues" evidence="3">
    <location>
        <begin position="494"/>
        <end position="515"/>
    </location>
</feature>
<sequence length="790" mass="89989">MVECLVEFDYDAEQEDELTIRVGDIIKNVKQEEGGWWEGELNGKKGLFPDNFVIEKKQEKADRKEEFKKEAVVKGQPRSSVKDLANKLKDVHLGSAPPKKKEPPLAKKKAKVTFSYEPENDDELKLEVGEIVEILKQEEEGWWEGSLNGKIGMFPSNFVEIVDEAAVETEKTDTTPEDKGKDAHEVKGKKVIGVGLGNIFGDGPIKLRPTAGSKKEQPPPEPEQPAPVMRREKPMMCPQKVDDVERALVRYSYTAENEDELTLKENEIVIILDKELEDVGWWKGEVNGKVGVFPDNFVELIDEPKPKKPPPPSVSASSQKTAPKLPDKAPVADAVHREKSPPVSEPAHAEKHVKKKDHPDVSTTTTTTEKHAPPLITSKKPSVPPPVGRKPAKPEPPRPSMTTDHKVTTTTTTSSLSSHHKDEPLPKAPQHHHSKEELHKDTTSHVNKDSADHFDSVEVASEKLTHLTANRAKGPSKRPPSQVLSMNKGSQLSVKEEERNGDVKDTHWLKEEKPHLRTSHPTHKDIKEETSVKDRYHSTPPARPPEPSPGNASILAAIDELKKEIRELKANSVSKAQYEDLKSENERLKHEIETIKHSHSRKFKDLMLEVDEEKKIRLITYNKNLNIVILVFSIYIYIYILPFLIQNIYIYFLSFLWRRVKLFKNRAFISSKICKYTYFVKSYKLIKKNVFKLSENSSQTESNNNYNINSCSDLGEKNYTGTLFFVHYANLFVYKELFFYFLIDIVQIIEQQNTVADYSFKTVKIVLQLNTTHFTSESNGFHWKFKTTYC</sequence>
<evidence type="ECO:0000256" key="3">
    <source>
        <dbReference type="SAM" id="MobiDB-lite"/>
    </source>
</evidence>
<dbReference type="InterPro" id="IPR050384">
    <property type="entry name" value="Endophilin_SH3RF"/>
</dbReference>
<feature type="transmembrane region" description="Helical" evidence="4">
    <location>
        <begin position="627"/>
        <end position="657"/>
    </location>
</feature>
<proteinExistence type="predicted"/>
<dbReference type="EMBL" id="JARBDR010000337">
    <property type="protein sequence ID" value="KAJ8315331.1"/>
    <property type="molecule type" value="Genomic_DNA"/>
</dbReference>
<accession>A0ABQ9FFD1</accession>
<keyword evidence="1 2" id="KW-0728">SH3 domain</keyword>
<evidence type="ECO:0000313" key="7">
    <source>
        <dbReference type="Proteomes" id="UP001217089"/>
    </source>
</evidence>
<dbReference type="Pfam" id="PF00018">
    <property type="entry name" value="SH3_1"/>
    <property type="match status" value="2"/>
</dbReference>
<dbReference type="PANTHER" id="PTHR14167:SF92">
    <property type="entry name" value="CIN85 AND CD2AP RELATED, ISOFORM J"/>
    <property type="match status" value="1"/>
</dbReference>
<feature type="domain" description="SH3" evidence="5">
    <location>
        <begin position="105"/>
        <end position="164"/>
    </location>
</feature>